<evidence type="ECO:0000313" key="3">
    <source>
        <dbReference type="Proteomes" id="UP000319976"/>
    </source>
</evidence>
<dbReference type="OrthoDB" id="9976310at2"/>
<dbReference type="AlphaFoldDB" id="A0A517T6T7"/>
<proteinExistence type="predicted"/>
<keyword evidence="1" id="KW-0732">Signal</keyword>
<feature type="chain" id="PRO_5022200657" evidence="1">
    <location>
        <begin position="25"/>
        <end position="108"/>
    </location>
</feature>
<organism evidence="2 3">
    <name type="scientific">Calycomorphotria hydatis</name>
    <dbReference type="NCBI Taxonomy" id="2528027"/>
    <lineage>
        <taxon>Bacteria</taxon>
        <taxon>Pseudomonadati</taxon>
        <taxon>Planctomycetota</taxon>
        <taxon>Planctomycetia</taxon>
        <taxon>Planctomycetales</taxon>
        <taxon>Planctomycetaceae</taxon>
        <taxon>Calycomorphotria</taxon>
    </lineage>
</organism>
<dbReference type="RefSeq" id="WP_145260970.1">
    <property type="nucleotide sequence ID" value="NZ_CP036316.1"/>
</dbReference>
<accession>A0A517T6T7</accession>
<feature type="signal peptide" evidence="1">
    <location>
        <begin position="1"/>
        <end position="24"/>
    </location>
</feature>
<sequence precursor="true">MFPVHLRVALCAALMSALPTIADAGDPPVITRFSATHLLGDFWLFEGTVDDENRATCIVNFGGIIGGSASCESDGSFSEVKQVETIGNATAISTDNELQLSEMESISI</sequence>
<keyword evidence="3" id="KW-1185">Reference proteome</keyword>
<reference evidence="2 3" key="1">
    <citation type="submission" date="2019-02" db="EMBL/GenBank/DDBJ databases">
        <title>Deep-cultivation of Planctomycetes and their phenomic and genomic characterization uncovers novel biology.</title>
        <authorList>
            <person name="Wiegand S."/>
            <person name="Jogler M."/>
            <person name="Boedeker C."/>
            <person name="Pinto D."/>
            <person name="Vollmers J."/>
            <person name="Rivas-Marin E."/>
            <person name="Kohn T."/>
            <person name="Peeters S.H."/>
            <person name="Heuer A."/>
            <person name="Rast P."/>
            <person name="Oberbeckmann S."/>
            <person name="Bunk B."/>
            <person name="Jeske O."/>
            <person name="Meyerdierks A."/>
            <person name="Storesund J.E."/>
            <person name="Kallscheuer N."/>
            <person name="Luecker S."/>
            <person name="Lage O.M."/>
            <person name="Pohl T."/>
            <person name="Merkel B.J."/>
            <person name="Hornburger P."/>
            <person name="Mueller R.-W."/>
            <person name="Bruemmer F."/>
            <person name="Labrenz M."/>
            <person name="Spormann A.M."/>
            <person name="Op den Camp H."/>
            <person name="Overmann J."/>
            <person name="Amann R."/>
            <person name="Jetten M.S.M."/>
            <person name="Mascher T."/>
            <person name="Medema M.H."/>
            <person name="Devos D.P."/>
            <person name="Kaster A.-K."/>
            <person name="Ovreas L."/>
            <person name="Rohde M."/>
            <person name="Galperin M.Y."/>
            <person name="Jogler C."/>
        </authorList>
    </citation>
    <scope>NUCLEOTIDE SEQUENCE [LARGE SCALE GENOMIC DNA]</scope>
    <source>
        <strain evidence="2 3">V22</strain>
    </source>
</reference>
<dbReference type="KEGG" id="chya:V22_13230"/>
<gene>
    <name evidence="2" type="ORF">V22_13230</name>
</gene>
<name>A0A517T6T7_9PLAN</name>
<protein>
    <submittedName>
        <fullName evidence="2">Uncharacterized protein</fullName>
    </submittedName>
</protein>
<dbReference type="EMBL" id="CP036316">
    <property type="protein sequence ID" value="QDT64092.1"/>
    <property type="molecule type" value="Genomic_DNA"/>
</dbReference>
<dbReference type="Proteomes" id="UP000319976">
    <property type="component" value="Chromosome"/>
</dbReference>
<evidence type="ECO:0000256" key="1">
    <source>
        <dbReference type="SAM" id="SignalP"/>
    </source>
</evidence>
<evidence type="ECO:0000313" key="2">
    <source>
        <dbReference type="EMBL" id="QDT64092.1"/>
    </source>
</evidence>